<organism evidence="9 10">
    <name type="scientific">Oceanibaculum pacificum</name>
    <dbReference type="NCBI Taxonomy" id="580166"/>
    <lineage>
        <taxon>Bacteria</taxon>
        <taxon>Pseudomonadati</taxon>
        <taxon>Pseudomonadota</taxon>
        <taxon>Alphaproteobacteria</taxon>
        <taxon>Rhodospirillales</taxon>
        <taxon>Oceanibaculaceae</taxon>
        <taxon>Oceanibaculum</taxon>
    </lineage>
</organism>
<sequence>MRIATAFSTRLAIRQLRHIGLRLFGTFSGICVAIVLVFAQAGFMNALVGSALNLPRALQADLFITGPQFETMAYSPPWFARTLLDKAHAVPGVADARPFYAIISQARNPDDGTAMSARFIAFEPNRPVLDLPEMTQALPLLKLPDTALLDSRSRRKFIPIIESLENGEEQRLYLQSPAATLAPEMRVIGLYGLGPDFTIDGSFIFSDLNYYRLFQVPLDRLSLGLLTIEPGADLKSVRDAVAAALGDRAKVFTHAEFVAGERDYFIFQTPIGIILGFGLAVGVFIGIVFVMQALYSIIDMNISEYAVLRAMGYRDLFFIALVLQIALLIGVGAFIPSLGITSLIYSLVGDATKLRFTLSLDIVGLVFLAMIIMGSVAVLFAARKLRRNNPLDLFG</sequence>
<dbReference type="EMBL" id="LPXN01000098">
    <property type="protein sequence ID" value="KZD09418.1"/>
    <property type="molecule type" value="Genomic_DNA"/>
</dbReference>
<keyword evidence="6 7" id="KW-0472">Membrane</keyword>
<dbReference type="PIRSF" id="PIRSF031773">
    <property type="entry name" value="DevC"/>
    <property type="match status" value="1"/>
</dbReference>
<feature type="transmembrane region" description="Helical" evidence="7">
    <location>
        <begin position="271"/>
        <end position="295"/>
    </location>
</feature>
<dbReference type="OrthoDB" id="180999at2"/>
<dbReference type="InterPro" id="IPR003838">
    <property type="entry name" value="ABC3_permease_C"/>
</dbReference>
<feature type="transmembrane region" description="Helical" evidence="7">
    <location>
        <begin position="358"/>
        <end position="382"/>
    </location>
</feature>
<dbReference type="AlphaFoldDB" id="A0A154W7A0"/>
<feature type="transmembrane region" description="Helical" evidence="7">
    <location>
        <begin position="316"/>
        <end position="338"/>
    </location>
</feature>
<evidence type="ECO:0000313" key="9">
    <source>
        <dbReference type="EMBL" id="KZD09418.1"/>
    </source>
</evidence>
<proteinExistence type="predicted"/>
<evidence type="ECO:0000256" key="5">
    <source>
        <dbReference type="ARBA" id="ARBA00022989"/>
    </source>
</evidence>
<evidence type="ECO:0000256" key="3">
    <source>
        <dbReference type="ARBA" id="ARBA00022475"/>
    </source>
</evidence>
<comment type="subcellular location">
    <subcellularLocation>
        <location evidence="1">Cell membrane</location>
        <topology evidence="1">Multi-pass membrane protein</topology>
    </subcellularLocation>
</comment>
<keyword evidence="5 7" id="KW-1133">Transmembrane helix</keyword>
<keyword evidence="4 7" id="KW-0812">Transmembrane</keyword>
<dbReference type="Pfam" id="PF02687">
    <property type="entry name" value="FtsX"/>
    <property type="match status" value="1"/>
</dbReference>
<evidence type="ECO:0000256" key="1">
    <source>
        <dbReference type="ARBA" id="ARBA00004651"/>
    </source>
</evidence>
<evidence type="ECO:0000259" key="8">
    <source>
        <dbReference type="Pfam" id="PF02687"/>
    </source>
</evidence>
<dbReference type="Proteomes" id="UP000076400">
    <property type="component" value="Unassembled WGS sequence"/>
</dbReference>
<keyword evidence="3" id="KW-1003">Cell membrane</keyword>
<dbReference type="GO" id="GO:0005886">
    <property type="term" value="C:plasma membrane"/>
    <property type="evidence" value="ECO:0007669"/>
    <property type="project" value="UniProtKB-SubCell"/>
</dbReference>
<evidence type="ECO:0000313" key="10">
    <source>
        <dbReference type="Proteomes" id="UP000076400"/>
    </source>
</evidence>
<accession>A0A154W7A0</accession>
<gene>
    <name evidence="9" type="ORF">AUP43_07300</name>
</gene>
<dbReference type="InterPro" id="IPR005891">
    <property type="entry name" value="DevC"/>
</dbReference>
<reference evidence="9 10" key="1">
    <citation type="submission" date="2015-12" db="EMBL/GenBank/DDBJ databases">
        <title>Genome sequence of Oceanibaculum pacificum MCCC 1A02656.</title>
        <authorList>
            <person name="Lu L."/>
            <person name="Lai Q."/>
            <person name="Shao Z."/>
            <person name="Qian P."/>
        </authorList>
    </citation>
    <scope>NUCLEOTIDE SEQUENCE [LARGE SCALE GENOMIC DNA]</scope>
    <source>
        <strain evidence="9 10">MCCC 1A02656</strain>
    </source>
</reference>
<dbReference type="PANTHER" id="PTHR43738">
    <property type="entry name" value="ABC TRANSPORTER, MEMBRANE PROTEIN"/>
    <property type="match status" value="1"/>
</dbReference>
<keyword evidence="10" id="KW-1185">Reference proteome</keyword>
<evidence type="ECO:0000256" key="7">
    <source>
        <dbReference type="SAM" id="Phobius"/>
    </source>
</evidence>
<dbReference type="InterPro" id="IPR051125">
    <property type="entry name" value="ABC-4/HrtB_transporter"/>
</dbReference>
<keyword evidence="2" id="KW-0813">Transport</keyword>
<evidence type="ECO:0000256" key="2">
    <source>
        <dbReference type="ARBA" id="ARBA00022448"/>
    </source>
</evidence>
<dbReference type="PANTHER" id="PTHR43738:SF1">
    <property type="entry name" value="HEMIN TRANSPORT SYSTEM PERMEASE PROTEIN HRTB-RELATED"/>
    <property type="match status" value="1"/>
</dbReference>
<dbReference type="RefSeq" id="WP_067554859.1">
    <property type="nucleotide sequence ID" value="NZ_LPXN01000098.1"/>
</dbReference>
<comment type="caution">
    <text evidence="9">The sequence shown here is derived from an EMBL/GenBank/DDBJ whole genome shotgun (WGS) entry which is preliminary data.</text>
</comment>
<protein>
    <recommendedName>
        <fullName evidence="8">ABC3 transporter permease C-terminal domain-containing protein</fullName>
    </recommendedName>
</protein>
<dbReference type="STRING" id="580166.AUP43_07300"/>
<evidence type="ECO:0000256" key="6">
    <source>
        <dbReference type="ARBA" id="ARBA00023136"/>
    </source>
</evidence>
<evidence type="ECO:0000256" key="4">
    <source>
        <dbReference type="ARBA" id="ARBA00022692"/>
    </source>
</evidence>
<feature type="transmembrane region" description="Helical" evidence="7">
    <location>
        <begin position="21"/>
        <end position="43"/>
    </location>
</feature>
<name>A0A154W7A0_9PROT</name>
<feature type="domain" description="ABC3 transporter permease C-terminal" evidence="8">
    <location>
        <begin position="278"/>
        <end position="390"/>
    </location>
</feature>